<dbReference type="Gene3D" id="1.10.260.40">
    <property type="entry name" value="lambda repressor-like DNA-binding domains"/>
    <property type="match status" value="1"/>
</dbReference>
<dbReference type="Proteomes" id="UP000324194">
    <property type="component" value="Chromosome 1"/>
</dbReference>
<reference evidence="2 3" key="1">
    <citation type="submission" date="2019-08" db="EMBL/GenBank/DDBJ databases">
        <authorList>
            <person name="Guy L."/>
        </authorList>
    </citation>
    <scope>NUCLEOTIDE SEQUENCE [LARGE SCALE GENOMIC DNA]</scope>
    <source>
        <strain evidence="2 3">SGT-108</strain>
    </source>
</reference>
<dbReference type="EMBL" id="LR699119">
    <property type="protein sequence ID" value="VVC76261.1"/>
    <property type="molecule type" value="Genomic_DNA"/>
</dbReference>
<dbReference type="Pfam" id="PF13443">
    <property type="entry name" value="HTH_26"/>
    <property type="match status" value="1"/>
</dbReference>
<gene>
    <name evidence="2" type="ORF">AQUSIP_15700</name>
</gene>
<dbReference type="AlphaFoldDB" id="A0A5E4PIT4"/>
<evidence type="ECO:0000313" key="3">
    <source>
        <dbReference type="Proteomes" id="UP000324194"/>
    </source>
</evidence>
<feature type="domain" description="HTH cro/C1-type" evidence="1">
    <location>
        <begin position="47"/>
        <end position="95"/>
    </location>
</feature>
<evidence type="ECO:0000313" key="2">
    <source>
        <dbReference type="EMBL" id="VVC76261.1"/>
    </source>
</evidence>
<keyword evidence="3" id="KW-1185">Reference proteome</keyword>
<sequence>MKAKSFQEYLEKRLDQSEIAEIEKLAELEMEFLRSLQEDVSSAVASYMAKEKIGFNELVRRLNISPTQASNIQSGKANLTLATIAHIFALLKMRPHLIVNDKLSKHEVA</sequence>
<accession>A0A5E4PIT4</accession>
<dbReference type="KEGG" id="asip:AQUSIP_15700"/>
<evidence type="ECO:0000259" key="1">
    <source>
        <dbReference type="Pfam" id="PF13443"/>
    </source>
</evidence>
<organism evidence="2 3">
    <name type="scientific">Aquicella siphonis</name>
    <dbReference type="NCBI Taxonomy" id="254247"/>
    <lineage>
        <taxon>Bacteria</taxon>
        <taxon>Pseudomonadati</taxon>
        <taxon>Pseudomonadota</taxon>
        <taxon>Gammaproteobacteria</taxon>
        <taxon>Legionellales</taxon>
        <taxon>Coxiellaceae</taxon>
        <taxon>Aquicella</taxon>
    </lineage>
</organism>
<proteinExistence type="predicted"/>
<dbReference type="RefSeq" id="WP_148339491.1">
    <property type="nucleotide sequence ID" value="NZ_LR699119.1"/>
</dbReference>
<dbReference type="OrthoDB" id="7067440at2"/>
<dbReference type="SUPFAM" id="SSF47413">
    <property type="entry name" value="lambda repressor-like DNA-binding domains"/>
    <property type="match status" value="1"/>
</dbReference>
<dbReference type="InterPro" id="IPR010982">
    <property type="entry name" value="Lambda_DNA-bd_dom_sf"/>
</dbReference>
<protein>
    <recommendedName>
        <fullName evidence="1">HTH cro/C1-type domain-containing protein</fullName>
    </recommendedName>
</protein>
<name>A0A5E4PIT4_9COXI</name>
<dbReference type="InterPro" id="IPR001387">
    <property type="entry name" value="Cro/C1-type_HTH"/>
</dbReference>
<dbReference type="GO" id="GO:0003677">
    <property type="term" value="F:DNA binding"/>
    <property type="evidence" value="ECO:0007669"/>
    <property type="project" value="InterPro"/>
</dbReference>